<sequence length="150" mass="17371">MDKVINPSDIKAKIQEHLNKAKELQAALDVIMSIFPEEKVEKPAPQPYDFSGFKPVLRNTFKNTILGILRKEDKPLTVRQALSLYQDETHRDIVFPSFSGQFSILNTKEKAIKKIIFPNNPIEDRFYYGLPEWFNGNVLKQEYMKKIKAG</sequence>
<dbReference type="EMBL" id="JADFFM010000002">
    <property type="protein sequence ID" value="MBE9667825.1"/>
    <property type="molecule type" value="Genomic_DNA"/>
</dbReference>
<proteinExistence type="predicted"/>
<evidence type="ECO:0000313" key="2">
    <source>
        <dbReference type="Proteomes" id="UP000632774"/>
    </source>
</evidence>
<accession>A0ABR9XLD8</accession>
<protein>
    <submittedName>
        <fullName evidence="1">Uncharacterized protein</fullName>
    </submittedName>
</protein>
<comment type="caution">
    <text evidence="1">The sequence shown here is derived from an EMBL/GenBank/DDBJ whole genome shotgun (WGS) entry which is preliminary data.</text>
</comment>
<organism evidence="1 2">
    <name type="scientific">Mucilaginibacter boryungensis</name>
    <dbReference type="NCBI Taxonomy" id="768480"/>
    <lineage>
        <taxon>Bacteria</taxon>
        <taxon>Pseudomonadati</taxon>
        <taxon>Bacteroidota</taxon>
        <taxon>Sphingobacteriia</taxon>
        <taxon>Sphingobacteriales</taxon>
        <taxon>Sphingobacteriaceae</taxon>
        <taxon>Mucilaginibacter</taxon>
    </lineage>
</organism>
<gene>
    <name evidence="1" type="ORF">IRJ18_15740</name>
</gene>
<evidence type="ECO:0000313" key="1">
    <source>
        <dbReference type="EMBL" id="MBE9667825.1"/>
    </source>
</evidence>
<keyword evidence="2" id="KW-1185">Reference proteome</keyword>
<reference evidence="1 2" key="1">
    <citation type="submission" date="2020-10" db="EMBL/GenBank/DDBJ databases">
        <title>Mucilaginibacter mali sp. nov., isolated from rhizosphere soil of apple orchard.</title>
        <authorList>
            <person name="Lee J.-S."/>
            <person name="Kim H.S."/>
            <person name="Kim J.-S."/>
        </authorList>
    </citation>
    <scope>NUCLEOTIDE SEQUENCE [LARGE SCALE GENOMIC DNA]</scope>
    <source>
        <strain evidence="1 2">KCTC 23157</strain>
    </source>
</reference>
<dbReference type="Proteomes" id="UP000632774">
    <property type="component" value="Unassembled WGS sequence"/>
</dbReference>
<dbReference type="RefSeq" id="WP_194107264.1">
    <property type="nucleotide sequence ID" value="NZ_JADFFM010000002.1"/>
</dbReference>
<name>A0ABR9XLD8_9SPHI</name>